<evidence type="ECO:0000313" key="2">
    <source>
        <dbReference type="EMBL" id="QDO84956.1"/>
    </source>
</evidence>
<organism evidence="2 3">
    <name type="scientific">Shewanella psychropiezotolerans</name>
    <dbReference type="NCBI Taxonomy" id="2593655"/>
    <lineage>
        <taxon>Bacteria</taxon>
        <taxon>Pseudomonadati</taxon>
        <taxon>Pseudomonadota</taxon>
        <taxon>Gammaproteobacteria</taxon>
        <taxon>Alteromonadales</taxon>
        <taxon>Shewanellaceae</taxon>
        <taxon>Shewanella</taxon>
    </lineage>
</organism>
<keyword evidence="1" id="KW-0812">Transmembrane</keyword>
<name>A0ABX5X0S6_9GAMM</name>
<proteinExistence type="predicted"/>
<reference evidence="2 3" key="1">
    <citation type="submission" date="2019-07" db="EMBL/GenBank/DDBJ databases">
        <title>Shewanella sp. YLB-06 whole genomic sequence.</title>
        <authorList>
            <person name="Yu L."/>
        </authorList>
    </citation>
    <scope>NUCLEOTIDE SEQUENCE [LARGE SCALE GENOMIC DNA]</scope>
    <source>
        <strain evidence="2 3">YLB-06</strain>
    </source>
</reference>
<feature type="transmembrane region" description="Helical" evidence="1">
    <location>
        <begin position="713"/>
        <end position="736"/>
    </location>
</feature>
<keyword evidence="1" id="KW-0472">Membrane</keyword>
<accession>A0ABX5X0S6</accession>
<protein>
    <submittedName>
        <fullName evidence="2">Uncharacterized protein</fullName>
    </submittedName>
</protein>
<keyword evidence="1" id="KW-1133">Transmembrane helix</keyword>
<dbReference type="Proteomes" id="UP000315947">
    <property type="component" value="Chromosome"/>
</dbReference>
<evidence type="ECO:0000313" key="3">
    <source>
        <dbReference type="Proteomes" id="UP000315947"/>
    </source>
</evidence>
<sequence length="768" mass="83456">MRSTKIVDINTLMLTDASCIESDTSWISDDDWKEMLPTGSSLSQIESQLESGESVVLSDSPRSPLFTLSQGDWITSVSASSAFPSCAVTAITQRFNAAGSSIAFERSPGESLSPSPQLDYTPDTSTVKEQVLPISCQYNVEIACTPQYLDTLNYGYFMLAKTKNEPSLTLSTVKPLGKHSLLTALGKFEEPKQLLHMLTTGKSSQLSVKPVKMVPLGSQQVYESFVPVQLTVQVSERLGYPTQGYFYHFKQGQLVHEYAIVEGAKGYFNITHSTANALSDEVNIPALRGCIFLPWKINGQLAAPQHIYYSKQKLTAETFQGIDAAWLNTNAVTLDLGAILAANQQALLARTEEQKGQPSQAPQAVSRADNIYYQSSTPQLAPGVIGITKQSVLKDVAVLNLGQVEAALDIDDVYLFFSDKKMDLYEFADEVYGSRDKTIIDHIMYSNPQLKKSFSQIHEGMPLVVSPWKTKHEEEGNAITQAEDLMTQYLTLSADERQWFADNHDVVTEVLATAAEGGMGSLQVNADTGETTDISLNAMISSTGAVIAGAGTQGGHISQKMKAFADYSNYISSKTEGLKGQALYSNSDYKAWRKRERAFRTEMKSLLGQMGKPGYIKGLQAKNIGHLLNINKRQIYRSKDFAKAVGGIDMTRLYKQAMSFSKQIKAGGWMITGLGVYGNAADIYQTCDMNGAINEACGRSVVRNAVSGGLNIYIGYALGIALMAAPVTGGLSILLVSAGTLTWGAFGGDVSDYMGRGAESIVFDEGDI</sequence>
<keyword evidence="3" id="KW-1185">Reference proteome</keyword>
<evidence type="ECO:0000256" key="1">
    <source>
        <dbReference type="SAM" id="Phobius"/>
    </source>
</evidence>
<dbReference type="CDD" id="cd20709">
    <property type="entry name" value="MIX_V"/>
    <property type="match status" value="1"/>
</dbReference>
<dbReference type="RefSeq" id="WP_144047302.1">
    <property type="nucleotide sequence ID" value="NZ_CP041614.1"/>
</dbReference>
<dbReference type="EMBL" id="CP041614">
    <property type="protein sequence ID" value="QDO84956.1"/>
    <property type="molecule type" value="Genomic_DNA"/>
</dbReference>
<gene>
    <name evidence="2" type="ORF">FM037_19175</name>
</gene>